<gene>
    <name evidence="1" type="ORF">F7D13_14240</name>
</gene>
<dbReference type="RefSeq" id="WP_154453393.1">
    <property type="nucleotide sequence ID" value="NZ_CP044328.1"/>
</dbReference>
<name>A0ABX6EMG5_9HYPH</name>
<proteinExistence type="predicted"/>
<evidence type="ECO:0000313" key="2">
    <source>
        <dbReference type="Proteomes" id="UP000424673"/>
    </source>
</evidence>
<keyword evidence="2" id="KW-1185">Reference proteome</keyword>
<protein>
    <submittedName>
        <fullName evidence="1">Uncharacterized protein</fullName>
    </submittedName>
</protein>
<sequence length="77" mass="9025">MAVAFIREKRRFAVHHILRRADRTESDAFSQRNGACARARGLHEHKQGDERRKNARALICPQENWIHRGLSGSKHRR</sequence>
<dbReference type="Proteomes" id="UP000424673">
    <property type="component" value="Chromosome"/>
</dbReference>
<dbReference type="EMBL" id="CP044328">
    <property type="protein sequence ID" value="QGM95092.1"/>
    <property type="molecule type" value="Genomic_DNA"/>
</dbReference>
<accession>A0ABX6EMG5</accession>
<reference evidence="2" key="1">
    <citation type="submission" date="2019-09" db="EMBL/GenBank/DDBJ databases">
        <title>Isolation and complete genome sequencing of Methylocystis species.</title>
        <authorList>
            <person name="Rumah B.L."/>
            <person name="Stead C.E."/>
            <person name="Stevens B.C."/>
            <person name="Minton N.P."/>
            <person name="Grosse-Honebrink A."/>
            <person name="Zhang Y."/>
        </authorList>
    </citation>
    <scope>NUCLEOTIDE SEQUENCE [LARGE SCALE GENOMIC DNA]</scope>
    <source>
        <strain evidence="2">BRCS1</strain>
    </source>
</reference>
<organism evidence="1 2">
    <name type="scientific">Methylocystis rosea</name>
    <dbReference type="NCBI Taxonomy" id="173366"/>
    <lineage>
        <taxon>Bacteria</taxon>
        <taxon>Pseudomonadati</taxon>
        <taxon>Pseudomonadota</taxon>
        <taxon>Alphaproteobacteria</taxon>
        <taxon>Hyphomicrobiales</taxon>
        <taxon>Methylocystaceae</taxon>
        <taxon>Methylocystis</taxon>
    </lineage>
</organism>
<evidence type="ECO:0000313" key="1">
    <source>
        <dbReference type="EMBL" id="QGM95092.1"/>
    </source>
</evidence>
<reference evidence="1 2" key="2">
    <citation type="journal article" date="2021" name="AMB Express">
        <title>Isolation and characterisation of Methylocystis spp. for poly-3-hydroxybutyrate production using waste methane feedstocks.</title>
        <authorList>
            <person name="Rumah B.L."/>
            <person name="Stead C.E."/>
            <person name="Claxton Stevens B.H."/>
            <person name="Minton N.P."/>
            <person name="Grosse-Honebrink A."/>
            <person name="Zhang Y."/>
        </authorList>
    </citation>
    <scope>NUCLEOTIDE SEQUENCE [LARGE SCALE GENOMIC DNA]</scope>
    <source>
        <strain evidence="1 2">BRCS1</strain>
    </source>
</reference>